<dbReference type="AlphaFoldDB" id="A0A381VI63"/>
<evidence type="ECO:0000256" key="7">
    <source>
        <dbReference type="ARBA" id="ARBA00022977"/>
    </source>
</evidence>
<keyword evidence="4" id="KW-0808">Transferase</keyword>
<evidence type="ECO:0000313" key="12">
    <source>
        <dbReference type="EMBL" id="SVA39143.1"/>
    </source>
</evidence>
<dbReference type="GO" id="GO:0009228">
    <property type="term" value="P:thiamine biosynthetic process"/>
    <property type="evidence" value="ECO:0007669"/>
    <property type="project" value="UniProtKB-KW"/>
</dbReference>
<evidence type="ECO:0000256" key="6">
    <source>
        <dbReference type="ARBA" id="ARBA00022842"/>
    </source>
</evidence>
<dbReference type="NCBIfam" id="TIGR00693">
    <property type="entry name" value="thiE"/>
    <property type="match status" value="1"/>
</dbReference>
<dbReference type="GO" id="GO:0009229">
    <property type="term" value="P:thiamine diphosphate biosynthetic process"/>
    <property type="evidence" value="ECO:0007669"/>
    <property type="project" value="UniProtKB-UniPathway"/>
</dbReference>
<dbReference type="InterPro" id="IPR022998">
    <property type="entry name" value="ThiamineP_synth_TenI"/>
</dbReference>
<dbReference type="SUPFAM" id="SSF51391">
    <property type="entry name" value="Thiamin phosphate synthase"/>
    <property type="match status" value="1"/>
</dbReference>
<reference evidence="12" key="1">
    <citation type="submission" date="2018-05" db="EMBL/GenBank/DDBJ databases">
        <authorList>
            <person name="Lanie J.A."/>
            <person name="Ng W.-L."/>
            <person name="Kazmierczak K.M."/>
            <person name="Andrzejewski T.M."/>
            <person name="Davidsen T.M."/>
            <person name="Wayne K.J."/>
            <person name="Tettelin H."/>
            <person name="Glass J.I."/>
            <person name="Rusch D."/>
            <person name="Podicherti R."/>
            <person name="Tsui H.-C.T."/>
            <person name="Winkler M.E."/>
        </authorList>
    </citation>
    <scope>NUCLEOTIDE SEQUENCE</scope>
</reference>
<keyword evidence="7" id="KW-0784">Thiamine biosynthesis</keyword>
<dbReference type="Pfam" id="PF02581">
    <property type="entry name" value="TMP-TENI"/>
    <property type="match status" value="1"/>
</dbReference>
<dbReference type="CDD" id="cd00564">
    <property type="entry name" value="TMP_TenI"/>
    <property type="match status" value="1"/>
</dbReference>
<dbReference type="GO" id="GO:0046872">
    <property type="term" value="F:metal ion binding"/>
    <property type="evidence" value="ECO:0007669"/>
    <property type="project" value="UniProtKB-KW"/>
</dbReference>
<comment type="catalytic activity">
    <reaction evidence="10">
        <text>2-[(2R,5Z)-2-carboxy-4-methylthiazol-5(2H)-ylidene]ethyl phosphate + 4-amino-2-methyl-5-(diphosphooxymethyl)pyrimidine + 2 H(+) = thiamine phosphate + CO2 + diphosphate</text>
        <dbReference type="Rhea" id="RHEA:47844"/>
        <dbReference type="ChEBI" id="CHEBI:15378"/>
        <dbReference type="ChEBI" id="CHEBI:16526"/>
        <dbReference type="ChEBI" id="CHEBI:33019"/>
        <dbReference type="ChEBI" id="CHEBI:37575"/>
        <dbReference type="ChEBI" id="CHEBI:57841"/>
        <dbReference type="ChEBI" id="CHEBI:62899"/>
        <dbReference type="EC" id="2.5.1.3"/>
    </reaction>
</comment>
<dbReference type="InterPro" id="IPR034291">
    <property type="entry name" value="TMP_synthase"/>
</dbReference>
<dbReference type="Gene3D" id="3.20.20.70">
    <property type="entry name" value="Aldolase class I"/>
    <property type="match status" value="1"/>
</dbReference>
<protein>
    <recommendedName>
        <fullName evidence="3">thiamine phosphate synthase</fullName>
        <ecNumber evidence="3">2.5.1.3</ecNumber>
    </recommendedName>
</protein>
<comment type="catalytic activity">
    <reaction evidence="8">
        <text>4-methyl-5-(2-phosphooxyethyl)-thiazole + 4-amino-2-methyl-5-(diphosphooxymethyl)pyrimidine + H(+) = thiamine phosphate + diphosphate</text>
        <dbReference type="Rhea" id="RHEA:22328"/>
        <dbReference type="ChEBI" id="CHEBI:15378"/>
        <dbReference type="ChEBI" id="CHEBI:33019"/>
        <dbReference type="ChEBI" id="CHEBI:37575"/>
        <dbReference type="ChEBI" id="CHEBI:57841"/>
        <dbReference type="ChEBI" id="CHEBI:58296"/>
        <dbReference type="EC" id="2.5.1.3"/>
    </reaction>
</comment>
<comment type="catalytic activity">
    <reaction evidence="9">
        <text>2-(2-carboxy-4-methylthiazol-5-yl)ethyl phosphate + 4-amino-2-methyl-5-(diphosphooxymethyl)pyrimidine + 2 H(+) = thiamine phosphate + CO2 + diphosphate</text>
        <dbReference type="Rhea" id="RHEA:47848"/>
        <dbReference type="ChEBI" id="CHEBI:15378"/>
        <dbReference type="ChEBI" id="CHEBI:16526"/>
        <dbReference type="ChEBI" id="CHEBI:33019"/>
        <dbReference type="ChEBI" id="CHEBI:37575"/>
        <dbReference type="ChEBI" id="CHEBI:57841"/>
        <dbReference type="ChEBI" id="CHEBI:62890"/>
        <dbReference type="EC" id="2.5.1.3"/>
    </reaction>
</comment>
<dbReference type="UniPathway" id="UPA00060">
    <property type="reaction ID" value="UER00141"/>
</dbReference>
<keyword evidence="5" id="KW-0479">Metal-binding</keyword>
<comment type="cofactor">
    <cofactor evidence="1">
        <name>Mg(2+)</name>
        <dbReference type="ChEBI" id="CHEBI:18420"/>
    </cofactor>
</comment>
<accession>A0A381VI63</accession>
<dbReference type="PANTHER" id="PTHR20857">
    <property type="entry name" value="THIAMINE-PHOSPHATE PYROPHOSPHORYLASE"/>
    <property type="match status" value="1"/>
</dbReference>
<evidence type="ECO:0000256" key="4">
    <source>
        <dbReference type="ARBA" id="ARBA00022679"/>
    </source>
</evidence>
<evidence type="ECO:0000256" key="9">
    <source>
        <dbReference type="ARBA" id="ARBA00047851"/>
    </source>
</evidence>
<gene>
    <name evidence="12" type="ORF">METZ01_LOCUS91997</name>
</gene>
<feature type="domain" description="Thiamine phosphate synthase/TenI" evidence="11">
    <location>
        <begin position="12"/>
        <end position="189"/>
    </location>
</feature>
<dbReference type="GO" id="GO:0005737">
    <property type="term" value="C:cytoplasm"/>
    <property type="evidence" value="ECO:0007669"/>
    <property type="project" value="TreeGrafter"/>
</dbReference>
<evidence type="ECO:0000256" key="2">
    <source>
        <dbReference type="ARBA" id="ARBA00005165"/>
    </source>
</evidence>
<keyword evidence="6" id="KW-0460">Magnesium</keyword>
<evidence type="ECO:0000259" key="11">
    <source>
        <dbReference type="Pfam" id="PF02581"/>
    </source>
</evidence>
<dbReference type="EMBL" id="UINC01008704">
    <property type="protein sequence ID" value="SVA39143.1"/>
    <property type="molecule type" value="Genomic_DNA"/>
</dbReference>
<dbReference type="PANTHER" id="PTHR20857:SF15">
    <property type="entry name" value="THIAMINE-PHOSPHATE SYNTHASE"/>
    <property type="match status" value="1"/>
</dbReference>
<dbReference type="InterPro" id="IPR013785">
    <property type="entry name" value="Aldolase_TIM"/>
</dbReference>
<dbReference type="EC" id="2.5.1.3" evidence="3"/>
<proteinExistence type="inferred from homology"/>
<evidence type="ECO:0000256" key="10">
    <source>
        <dbReference type="ARBA" id="ARBA00047883"/>
    </source>
</evidence>
<dbReference type="HAMAP" id="MF_00097">
    <property type="entry name" value="TMP_synthase"/>
    <property type="match status" value="1"/>
</dbReference>
<comment type="pathway">
    <text evidence="2">Cofactor biosynthesis; thiamine diphosphate biosynthesis; thiamine phosphate from 4-amino-2-methyl-5-diphosphomethylpyrimidine and 4-methyl-5-(2-phosphoethyl)-thiazole: step 1/1.</text>
</comment>
<evidence type="ECO:0000256" key="1">
    <source>
        <dbReference type="ARBA" id="ARBA00001946"/>
    </source>
</evidence>
<evidence type="ECO:0000256" key="8">
    <source>
        <dbReference type="ARBA" id="ARBA00047334"/>
    </source>
</evidence>
<evidence type="ECO:0000256" key="5">
    <source>
        <dbReference type="ARBA" id="ARBA00022723"/>
    </source>
</evidence>
<name>A0A381VI63_9ZZZZ</name>
<sequence>MAITLDQRINGLYGITPNKKLDIEFIENIITAHQVKILQYRHKTQDDQLKLDEAQQLRELCLAHNTLFIVNDDINLCEKVDADGVHLGQLDKSISEARYKLGKQAIIGVSCYNEIGLALEAEKSGASYVAFGALFPSKTKPNAEHCKLSVIKSAKKRINIPIVGIGGITLENQNLAFNAGCDAVAMLDGLFN</sequence>
<organism evidence="12">
    <name type="scientific">marine metagenome</name>
    <dbReference type="NCBI Taxonomy" id="408172"/>
    <lineage>
        <taxon>unclassified sequences</taxon>
        <taxon>metagenomes</taxon>
        <taxon>ecological metagenomes</taxon>
    </lineage>
</organism>
<evidence type="ECO:0000256" key="3">
    <source>
        <dbReference type="ARBA" id="ARBA00012830"/>
    </source>
</evidence>
<dbReference type="InterPro" id="IPR036206">
    <property type="entry name" value="ThiamineP_synth_sf"/>
</dbReference>
<dbReference type="GO" id="GO:0004789">
    <property type="term" value="F:thiamine-phosphate diphosphorylase activity"/>
    <property type="evidence" value="ECO:0007669"/>
    <property type="project" value="UniProtKB-EC"/>
</dbReference>